<evidence type="ECO:0000313" key="2">
    <source>
        <dbReference type="EMBL" id="MDG2949964.1"/>
    </source>
</evidence>
<dbReference type="AlphaFoldDB" id="A0AAW6Q8Y8"/>
<sequence>MSNYRRDFTEGAMYFFTIVLLDRKSTLLTDFVGDFREAYREVQSYYPFETIAILVLPDHFHVIMQLPEDDSNYSRRIGVIKTNFSRRIQNRTDKTASQLKKRESGIWQRRFWEHLIRDDRDLNNHIDYIYYNPVKHGYVTKVSDWEYSSFHRDVRLGLFDEDWGGDICHEISCLDFE</sequence>
<dbReference type="Gene3D" id="3.30.70.1290">
    <property type="entry name" value="Transposase IS200-like"/>
    <property type="match status" value="1"/>
</dbReference>
<dbReference type="Proteomes" id="UP001214976">
    <property type="component" value="Unassembled WGS sequence"/>
</dbReference>
<organism evidence="2 3">
    <name type="scientific">Exercitatus varius</name>
    <dbReference type="NCBI Taxonomy" id="67857"/>
    <lineage>
        <taxon>Bacteria</taxon>
        <taxon>Pseudomonadati</taxon>
        <taxon>Pseudomonadota</taxon>
        <taxon>Gammaproteobacteria</taxon>
        <taxon>Pasteurellales</taxon>
        <taxon>Pasteurellaceae</taxon>
        <taxon>Exercitatus</taxon>
    </lineage>
</organism>
<dbReference type="InterPro" id="IPR036515">
    <property type="entry name" value="Transposase_17_sf"/>
</dbReference>
<dbReference type="InterPro" id="IPR052715">
    <property type="entry name" value="RAYT_transposase"/>
</dbReference>
<accession>A0AAW6Q8Y8</accession>
<dbReference type="SUPFAM" id="SSF143422">
    <property type="entry name" value="Transposase IS200-like"/>
    <property type="match status" value="1"/>
</dbReference>
<dbReference type="EMBL" id="JARQTW010000008">
    <property type="protein sequence ID" value="MDG2949964.1"/>
    <property type="molecule type" value="Genomic_DNA"/>
</dbReference>
<protein>
    <submittedName>
        <fullName evidence="2">Transposase</fullName>
    </submittedName>
</protein>
<dbReference type="PANTHER" id="PTHR36966:SF1">
    <property type="entry name" value="REP-ASSOCIATED TYROSINE TRANSPOSASE"/>
    <property type="match status" value="1"/>
</dbReference>
<name>A0AAW6Q8Y8_9PAST</name>
<gene>
    <name evidence="2" type="ORF">P7M15_05435</name>
</gene>
<dbReference type="RefSeq" id="WP_317477064.1">
    <property type="nucleotide sequence ID" value="NZ_JARQTW010000008.1"/>
</dbReference>
<dbReference type="NCBIfam" id="NF047646">
    <property type="entry name" value="REP_Tyr_transpos"/>
    <property type="match status" value="1"/>
</dbReference>
<dbReference type="GO" id="GO:0043565">
    <property type="term" value="F:sequence-specific DNA binding"/>
    <property type="evidence" value="ECO:0007669"/>
    <property type="project" value="TreeGrafter"/>
</dbReference>
<dbReference type="InterPro" id="IPR002686">
    <property type="entry name" value="Transposase_17"/>
</dbReference>
<dbReference type="GO" id="GO:0004803">
    <property type="term" value="F:transposase activity"/>
    <property type="evidence" value="ECO:0007669"/>
    <property type="project" value="InterPro"/>
</dbReference>
<reference evidence="2" key="1">
    <citation type="submission" date="2023-03" db="EMBL/GenBank/DDBJ databases">
        <title>Classification of Bisgaard taxon 6 and taxon 10 as Exercitatus varius gen. nov., spec. nov.</title>
        <authorList>
            <person name="Christensen H."/>
        </authorList>
    </citation>
    <scope>NUCLEOTIDE SEQUENCE</scope>
    <source>
        <strain evidence="2">86116</strain>
    </source>
</reference>
<comment type="caution">
    <text evidence="2">The sequence shown here is derived from an EMBL/GenBank/DDBJ whole genome shotgun (WGS) entry which is preliminary data.</text>
</comment>
<proteinExistence type="predicted"/>
<dbReference type="Pfam" id="PF01797">
    <property type="entry name" value="Y1_Tnp"/>
    <property type="match status" value="1"/>
</dbReference>
<feature type="domain" description="Transposase IS200-like" evidence="1">
    <location>
        <begin position="9"/>
        <end position="132"/>
    </location>
</feature>
<dbReference type="PANTHER" id="PTHR36966">
    <property type="entry name" value="REP-ASSOCIATED TYROSINE TRANSPOSASE"/>
    <property type="match status" value="1"/>
</dbReference>
<dbReference type="SMART" id="SM01321">
    <property type="entry name" value="Y1_Tnp"/>
    <property type="match status" value="1"/>
</dbReference>
<evidence type="ECO:0000313" key="3">
    <source>
        <dbReference type="Proteomes" id="UP001214976"/>
    </source>
</evidence>
<dbReference type="GO" id="GO:0006313">
    <property type="term" value="P:DNA transposition"/>
    <property type="evidence" value="ECO:0007669"/>
    <property type="project" value="InterPro"/>
</dbReference>
<evidence type="ECO:0000259" key="1">
    <source>
        <dbReference type="SMART" id="SM01321"/>
    </source>
</evidence>